<comment type="caution">
    <text evidence="1">The sequence shown here is derived from an EMBL/GenBank/DDBJ whole genome shotgun (WGS) entry which is preliminary data.</text>
</comment>
<sequence length="70" mass="8111">MPVFEQCTLYSIERLWPTIRIFTGTLQGVICTASRIIEKTNVELNPTCDTYDIRQRSISVPLQEAPRKRL</sequence>
<evidence type="ECO:0000313" key="2">
    <source>
        <dbReference type="Proteomes" id="UP000298663"/>
    </source>
</evidence>
<proteinExistence type="predicted"/>
<reference evidence="1 2" key="2">
    <citation type="journal article" date="2019" name="G3 (Bethesda)">
        <title>Hybrid Assembly of the Genome of the Entomopathogenic Nematode Steinernema carpocapsae Identifies the X-Chromosome.</title>
        <authorList>
            <person name="Serra L."/>
            <person name="Macchietto M."/>
            <person name="Macias-Munoz A."/>
            <person name="McGill C.J."/>
            <person name="Rodriguez I.M."/>
            <person name="Rodriguez B."/>
            <person name="Murad R."/>
            <person name="Mortazavi A."/>
        </authorList>
    </citation>
    <scope>NUCLEOTIDE SEQUENCE [LARGE SCALE GENOMIC DNA]</scope>
    <source>
        <strain evidence="1 2">ALL</strain>
    </source>
</reference>
<evidence type="ECO:0000313" key="1">
    <source>
        <dbReference type="EMBL" id="TKR95030.1"/>
    </source>
</evidence>
<gene>
    <name evidence="1" type="ORF">L596_009253</name>
</gene>
<reference evidence="1 2" key="1">
    <citation type="journal article" date="2015" name="Genome Biol.">
        <title>Comparative genomics of Steinernema reveals deeply conserved gene regulatory networks.</title>
        <authorList>
            <person name="Dillman A.R."/>
            <person name="Macchietto M."/>
            <person name="Porter C.F."/>
            <person name="Rogers A."/>
            <person name="Williams B."/>
            <person name="Antoshechkin I."/>
            <person name="Lee M.M."/>
            <person name="Goodwin Z."/>
            <person name="Lu X."/>
            <person name="Lewis E.E."/>
            <person name="Goodrich-Blair H."/>
            <person name="Stock S.P."/>
            <person name="Adams B.J."/>
            <person name="Sternberg P.W."/>
            <person name="Mortazavi A."/>
        </authorList>
    </citation>
    <scope>NUCLEOTIDE SEQUENCE [LARGE SCALE GENOMIC DNA]</scope>
    <source>
        <strain evidence="1 2">ALL</strain>
    </source>
</reference>
<dbReference type="Proteomes" id="UP000298663">
    <property type="component" value="Unassembled WGS sequence"/>
</dbReference>
<keyword evidence="2" id="KW-1185">Reference proteome</keyword>
<name>A0A4U5PF36_STECR</name>
<organism evidence="1 2">
    <name type="scientific">Steinernema carpocapsae</name>
    <name type="common">Entomopathogenic nematode</name>
    <dbReference type="NCBI Taxonomy" id="34508"/>
    <lineage>
        <taxon>Eukaryota</taxon>
        <taxon>Metazoa</taxon>
        <taxon>Ecdysozoa</taxon>
        <taxon>Nematoda</taxon>
        <taxon>Chromadorea</taxon>
        <taxon>Rhabditida</taxon>
        <taxon>Tylenchina</taxon>
        <taxon>Panagrolaimomorpha</taxon>
        <taxon>Strongyloidoidea</taxon>
        <taxon>Steinernematidae</taxon>
        <taxon>Steinernema</taxon>
    </lineage>
</organism>
<dbReference type="EMBL" id="AZBU02000002">
    <property type="protein sequence ID" value="TKR95030.1"/>
    <property type="molecule type" value="Genomic_DNA"/>
</dbReference>
<dbReference type="AlphaFoldDB" id="A0A4U5PF36"/>
<accession>A0A4U5PF36</accession>
<protein>
    <submittedName>
        <fullName evidence="1">Uncharacterized protein</fullName>
    </submittedName>
</protein>